<keyword evidence="3" id="KW-1133">Transmembrane helix</keyword>
<dbReference type="GO" id="GO:0004721">
    <property type="term" value="F:phosphoprotein phosphatase activity"/>
    <property type="evidence" value="ECO:0007669"/>
    <property type="project" value="UniProtKB-KW"/>
</dbReference>
<dbReference type="Proteomes" id="UP000022910">
    <property type="component" value="Unassembled WGS sequence"/>
</dbReference>
<dbReference type="HOGENOM" id="CLU_013931_1_0_1"/>
<organism evidence="6 7">
    <name type="scientific">Rhizophagus irregularis (strain DAOM 197198w)</name>
    <name type="common">Glomus intraradices</name>
    <dbReference type="NCBI Taxonomy" id="1432141"/>
    <lineage>
        <taxon>Eukaryota</taxon>
        <taxon>Fungi</taxon>
        <taxon>Fungi incertae sedis</taxon>
        <taxon>Mucoromycota</taxon>
        <taxon>Glomeromycotina</taxon>
        <taxon>Glomeromycetes</taxon>
        <taxon>Glomerales</taxon>
        <taxon>Glomeraceae</taxon>
        <taxon>Rhizophagus</taxon>
    </lineage>
</organism>
<evidence type="ECO:0000313" key="7">
    <source>
        <dbReference type="Proteomes" id="UP000022910"/>
    </source>
</evidence>
<dbReference type="PANTHER" id="PTHR43798">
    <property type="entry name" value="MONOACYLGLYCEROL LIPASE"/>
    <property type="match status" value="1"/>
</dbReference>
<dbReference type="Pfam" id="PF00782">
    <property type="entry name" value="DSPc"/>
    <property type="match status" value="1"/>
</dbReference>
<name>A0A015JVY3_RHIIW</name>
<dbReference type="STRING" id="1432141.A0A015JVY3"/>
<dbReference type="SUPFAM" id="SSF52799">
    <property type="entry name" value="(Phosphotyrosine protein) phosphatases II"/>
    <property type="match status" value="1"/>
</dbReference>
<keyword evidence="1" id="KW-0378">Hydrolase</keyword>
<keyword evidence="2" id="KW-0904">Protein phosphatase</keyword>
<dbReference type="EMBL" id="JEMT01026512">
    <property type="protein sequence ID" value="EXX59249.1"/>
    <property type="molecule type" value="Genomic_DNA"/>
</dbReference>
<protein>
    <submittedName>
        <fullName evidence="6">Uncharacterized protein</fullName>
    </submittedName>
</protein>
<keyword evidence="3" id="KW-0812">Transmembrane</keyword>
<evidence type="ECO:0000313" key="6">
    <source>
        <dbReference type="EMBL" id="EXX59249.1"/>
    </source>
</evidence>
<dbReference type="PROSITE" id="PS00383">
    <property type="entry name" value="TYR_PHOSPHATASE_1"/>
    <property type="match status" value="1"/>
</dbReference>
<feature type="domain" description="Tyrosine specific protein phosphatases" evidence="5">
    <location>
        <begin position="450"/>
        <end position="511"/>
    </location>
</feature>
<dbReference type="Gene3D" id="3.90.190.10">
    <property type="entry name" value="Protein tyrosine phosphatase superfamily"/>
    <property type="match status" value="1"/>
</dbReference>
<dbReference type="AlphaFoldDB" id="A0A015JVY3"/>
<dbReference type="InterPro" id="IPR000073">
    <property type="entry name" value="AB_hydrolase_1"/>
</dbReference>
<dbReference type="InterPro" id="IPR029058">
    <property type="entry name" value="AB_hydrolase_fold"/>
</dbReference>
<feature type="domain" description="Tyrosine-protein phosphatase" evidence="4">
    <location>
        <begin position="372"/>
        <end position="528"/>
    </location>
</feature>
<dbReference type="PANTHER" id="PTHR43798:SF33">
    <property type="entry name" value="HYDROLASE, PUTATIVE (AFU_ORTHOLOGUE AFUA_2G14860)-RELATED"/>
    <property type="match status" value="1"/>
</dbReference>
<evidence type="ECO:0000259" key="4">
    <source>
        <dbReference type="PROSITE" id="PS50054"/>
    </source>
</evidence>
<dbReference type="Gene3D" id="3.40.50.1820">
    <property type="entry name" value="alpha/beta hydrolase"/>
    <property type="match status" value="1"/>
</dbReference>
<dbReference type="Pfam" id="PF00561">
    <property type="entry name" value="Abhydrolase_1"/>
    <property type="match status" value="1"/>
</dbReference>
<evidence type="ECO:0000256" key="1">
    <source>
        <dbReference type="ARBA" id="ARBA00022801"/>
    </source>
</evidence>
<dbReference type="InterPro" id="IPR000387">
    <property type="entry name" value="Tyr_Pase_dom"/>
</dbReference>
<dbReference type="OrthoDB" id="428974at2759"/>
<dbReference type="InterPro" id="IPR016130">
    <property type="entry name" value="Tyr_Pase_AS"/>
</dbReference>
<dbReference type="InterPro" id="IPR029021">
    <property type="entry name" value="Prot-tyrosine_phosphatase-like"/>
</dbReference>
<dbReference type="OMA" id="PGIRHGH"/>
<sequence>MDLHSVVNNHWLVSWPSIMTTQPLALLIPIAFTVCGLIFTIINTKYRNDTVKNEDLEVPIIQNNTQYVVIRNKRLRIVHIINELGAKVPLVVFIHGLGGQATQWENQIEYFSSTANILAVDLLGCGKSEVTNRSEDYTTESLVDDLEDLLKRYPSENTVLICHSYGCCLGTKLYHRVKHTIKALTLISVKANVTENEMTETQKILSYPNILFDMFRYYDRFGGIYSTSVDRVLHKDANNEVRSKQLKWNKQSKTIVWKYMLSGINWFNQADISSIECPILLMTGQEDKITPPGNMTIIQEWCKSHSTIFYIPESGHNAMLEKPGTVNLIINDFLIKKCGLETLDPAWQILFKTKGENKWSMKNFQKWKRTPIISERTVDNTKFRAMKVMRQNDEEHCPKSFIARHPDIGFIIDITKDPPPYRTSDFDNSHITYIKLSTVSKIPPSRDDIRRFIQVTKEAWNKKPDKQIAVHCHYGFNRTGFMICCYLIEELHCSVSDALRWFEEARPAGIKHRHFRDELYLRYEVQNNSNLYHSEYSNSE</sequence>
<proteinExistence type="predicted"/>
<evidence type="ECO:0000256" key="2">
    <source>
        <dbReference type="ARBA" id="ARBA00022912"/>
    </source>
</evidence>
<dbReference type="GO" id="GO:0016020">
    <property type="term" value="C:membrane"/>
    <property type="evidence" value="ECO:0007669"/>
    <property type="project" value="TreeGrafter"/>
</dbReference>
<keyword evidence="3" id="KW-0472">Membrane</keyword>
<dbReference type="InterPro" id="IPR050266">
    <property type="entry name" value="AB_hydrolase_sf"/>
</dbReference>
<dbReference type="InterPro" id="IPR000340">
    <property type="entry name" value="Dual-sp_phosphatase_cat-dom"/>
</dbReference>
<dbReference type="InterPro" id="IPR020422">
    <property type="entry name" value="TYR_PHOSPHATASE_DUAL_dom"/>
</dbReference>
<dbReference type="SMR" id="A0A015JVY3"/>
<keyword evidence="7" id="KW-1185">Reference proteome</keyword>
<dbReference type="SMART" id="SM00195">
    <property type="entry name" value="DSPc"/>
    <property type="match status" value="1"/>
</dbReference>
<dbReference type="PROSITE" id="PS50054">
    <property type="entry name" value="TYR_PHOSPHATASE_DUAL"/>
    <property type="match status" value="1"/>
</dbReference>
<dbReference type="PROSITE" id="PS50056">
    <property type="entry name" value="TYR_PHOSPHATASE_2"/>
    <property type="match status" value="1"/>
</dbReference>
<evidence type="ECO:0000259" key="5">
    <source>
        <dbReference type="PROSITE" id="PS50056"/>
    </source>
</evidence>
<reference evidence="6 7" key="1">
    <citation type="submission" date="2014-02" db="EMBL/GenBank/DDBJ databases">
        <title>Single nucleus genome sequencing reveals high similarity among nuclei of an endomycorrhizal fungus.</title>
        <authorList>
            <person name="Lin K."/>
            <person name="Geurts R."/>
            <person name="Zhang Z."/>
            <person name="Limpens E."/>
            <person name="Saunders D.G."/>
            <person name="Mu D."/>
            <person name="Pang E."/>
            <person name="Cao H."/>
            <person name="Cha H."/>
            <person name="Lin T."/>
            <person name="Zhou Q."/>
            <person name="Shang Y."/>
            <person name="Li Y."/>
            <person name="Ivanov S."/>
            <person name="Sharma T."/>
            <person name="Velzen R.V."/>
            <person name="Ruijter N.D."/>
            <person name="Aanen D.K."/>
            <person name="Win J."/>
            <person name="Kamoun S."/>
            <person name="Bisseling T."/>
            <person name="Huang S."/>
        </authorList>
    </citation>
    <scope>NUCLEOTIDE SEQUENCE [LARGE SCALE GENOMIC DNA]</scope>
    <source>
        <strain evidence="7">DAOM197198w</strain>
    </source>
</reference>
<comment type="caution">
    <text evidence="6">The sequence shown here is derived from an EMBL/GenBank/DDBJ whole genome shotgun (WGS) entry which is preliminary data.</text>
</comment>
<evidence type="ECO:0000256" key="3">
    <source>
        <dbReference type="SAM" id="Phobius"/>
    </source>
</evidence>
<accession>A0A015JVY3</accession>
<gene>
    <name evidence="6" type="ORF">RirG_190950</name>
</gene>
<feature type="transmembrane region" description="Helical" evidence="3">
    <location>
        <begin position="24"/>
        <end position="42"/>
    </location>
</feature>
<dbReference type="SUPFAM" id="SSF53474">
    <property type="entry name" value="alpha/beta-Hydrolases"/>
    <property type="match status" value="1"/>
</dbReference>